<dbReference type="PRINTS" id="PR00722">
    <property type="entry name" value="CHYMOTRYPSIN"/>
</dbReference>
<organism evidence="3 4">
    <name type="scientific">Streptomyces marokkonensis</name>
    <dbReference type="NCBI Taxonomy" id="324855"/>
    <lineage>
        <taxon>Bacteria</taxon>
        <taxon>Bacillati</taxon>
        <taxon>Actinomycetota</taxon>
        <taxon>Actinomycetes</taxon>
        <taxon>Kitasatosporales</taxon>
        <taxon>Streptomycetaceae</taxon>
        <taxon>Streptomyces</taxon>
    </lineage>
</organism>
<dbReference type="Pfam" id="PF00089">
    <property type="entry name" value="Trypsin"/>
    <property type="match status" value="1"/>
</dbReference>
<dbReference type="InterPro" id="IPR001314">
    <property type="entry name" value="Peptidase_S1A"/>
</dbReference>
<dbReference type="SUPFAM" id="SSF50494">
    <property type="entry name" value="Trypsin-like serine proteases"/>
    <property type="match status" value="1"/>
</dbReference>
<evidence type="ECO:0000313" key="4">
    <source>
        <dbReference type="Proteomes" id="UP001601627"/>
    </source>
</evidence>
<dbReference type="PANTHER" id="PTHR24260:SF136">
    <property type="entry name" value="GH08193P-RELATED"/>
    <property type="match status" value="1"/>
</dbReference>
<protein>
    <submittedName>
        <fullName evidence="3">Trypsin-like serine protease</fullName>
        <ecNumber evidence="3">3.4.21.-</ecNumber>
    </submittedName>
</protein>
<keyword evidence="4" id="KW-1185">Reference proteome</keyword>
<dbReference type="InterPro" id="IPR051333">
    <property type="entry name" value="CLIP_Serine_Protease"/>
</dbReference>
<dbReference type="EMBL" id="JBHVZQ010000002">
    <property type="protein sequence ID" value="MFF1272678.1"/>
    <property type="molecule type" value="Genomic_DNA"/>
</dbReference>
<keyword evidence="3" id="KW-0378">Hydrolase</keyword>
<evidence type="ECO:0000313" key="3">
    <source>
        <dbReference type="EMBL" id="MFF1272678.1"/>
    </source>
</evidence>
<dbReference type="InterPro" id="IPR009003">
    <property type="entry name" value="Peptidase_S1_PA"/>
</dbReference>
<gene>
    <name evidence="3" type="ORF">ACFVZC_04575</name>
</gene>
<dbReference type="PANTHER" id="PTHR24260">
    <property type="match status" value="1"/>
</dbReference>
<accession>A0ABW6Q0G4</accession>
<feature type="domain" description="Peptidase S1" evidence="2">
    <location>
        <begin position="50"/>
        <end position="272"/>
    </location>
</feature>
<reference evidence="3 4" key="1">
    <citation type="submission" date="2024-09" db="EMBL/GenBank/DDBJ databases">
        <title>The Natural Products Discovery Center: Release of the First 8490 Sequenced Strains for Exploring Actinobacteria Biosynthetic Diversity.</title>
        <authorList>
            <person name="Kalkreuter E."/>
            <person name="Kautsar S.A."/>
            <person name="Yang D."/>
            <person name="Bader C.D."/>
            <person name="Teijaro C.N."/>
            <person name="Fluegel L."/>
            <person name="Davis C.M."/>
            <person name="Simpson J.R."/>
            <person name="Lauterbach L."/>
            <person name="Steele A.D."/>
            <person name="Gui C."/>
            <person name="Meng S."/>
            <person name="Li G."/>
            <person name="Viehrig K."/>
            <person name="Ye F."/>
            <person name="Su P."/>
            <person name="Kiefer A.F."/>
            <person name="Nichols A."/>
            <person name="Cepeda A.J."/>
            <person name="Yan W."/>
            <person name="Fan B."/>
            <person name="Jiang Y."/>
            <person name="Adhikari A."/>
            <person name="Zheng C.-J."/>
            <person name="Schuster L."/>
            <person name="Cowan T.M."/>
            <person name="Smanski M.J."/>
            <person name="Chevrette M.G."/>
            <person name="De Carvalho L.P.S."/>
            <person name="Shen B."/>
        </authorList>
    </citation>
    <scope>NUCLEOTIDE SEQUENCE [LARGE SCALE GENOMIC DNA]</scope>
    <source>
        <strain evidence="3 4">NPDC058328</strain>
    </source>
</reference>
<dbReference type="Proteomes" id="UP001601627">
    <property type="component" value="Unassembled WGS sequence"/>
</dbReference>
<proteinExistence type="predicted"/>
<dbReference type="InterPro" id="IPR001254">
    <property type="entry name" value="Trypsin_dom"/>
</dbReference>
<evidence type="ECO:0000256" key="1">
    <source>
        <dbReference type="SAM" id="SignalP"/>
    </source>
</evidence>
<name>A0ABW6Q0G4_9ACTN</name>
<comment type="caution">
    <text evidence="3">The sequence shown here is derived from an EMBL/GenBank/DDBJ whole genome shotgun (WGS) entry which is preliminary data.</text>
</comment>
<evidence type="ECO:0000259" key="2">
    <source>
        <dbReference type="PROSITE" id="PS50240"/>
    </source>
</evidence>
<dbReference type="InterPro" id="IPR043504">
    <property type="entry name" value="Peptidase_S1_PA_chymotrypsin"/>
</dbReference>
<sequence>MSHTSPTKETKVMRHLRGHRRAPFTRAFPTRLAAALVAALLALSATPANAVSGTAAVDGTLAFTTRLEIGDGQKACSAALVHPYWLLTASSCFADDPDASLAIPTGAPKLKTTATIGRTDLTTSGGETRTVVELVAHPSRDAVLARLSRPVTSITPVSLAAAAATPGETLTVAGYGRTATEWAPLRLHSGTFTVDSVTAETVATTGENGASVCMGDTGGPAVRLAGGKAELVAVSSKSWQGGCFGTDPAVTRTGAVSTRADDLRSWVGSTVAVPAPAAAGAWRAYGNTNPITSSSSTWRCASSETIATGVIAQACAIRSSNGSGVQAAVIVRNNRSSLYGAEARMDLYTASGTHLGDWKCPSSGVGANSWSVCFGTTLAESSQVNSFGTLNGTYLGLSSNA</sequence>
<keyword evidence="1" id="KW-0732">Signal</keyword>
<feature type="chain" id="PRO_5045812631" evidence="1">
    <location>
        <begin position="51"/>
        <end position="401"/>
    </location>
</feature>
<dbReference type="Gene3D" id="2.40.10.10">
    <property type="entry name" value="Trypsin-like serine proteases"/>
    <property type="match status" value="1"/>
</dbReference>
<dbReference type="GO" id="GO:0016787">
    <property type="term" value="F:hydrolase activity"/>
    <property type="evidence" value="ECO:0007669"/>
    <property type="project" value="UniProtKB-KW"/>
</dbReference>
<dbReference type="RefSeq" id="WP_388233168.1">
    <property type="nucleotide sequence ID" value="NZ_JBHVZQ010000002.1"/>
</dbReference>
<dbReference type="PROSITE" id="PS50240">
    <property type="entry name" value="TRYPSIN_DOM"/>
    <property type="match status" value="1"/>
</dbReference>
<feature type="signal peptide" evidence="1">
    <location>
        <begin position="1"/>
        <end position="50"/>
    </location>
</feature>
<dbReference type="EC" id="3.4.21.-" evidence="3"/>
<dbReference type="SMART" id="SM00020">
    <property type="entry name" value="Tryp_SPc"/>
    <property type="match status" value="1"/>
</dbReference>